<evidence type="ECO:0008006" key="4">
    <source>
        <dbReference type="Google" id="ProtNLM"/>
    </source>
</evidence>
<dbReference type="EMBL" id="JBHMQV010000001">
    <property type="protein sequence ID" value="MFC0842164.1"/>
    <property type="molecule type" value="Genomic_DNA"/>
</dbReference>
<gene>
    <name evidence="2" type="ORF">ACFH04_00160</name>
</gene>
<feature type="chain" id="PRO_5045691010" description="Secreted protein" evidence="1">
    <location>
        <begin position="40"/>
        <end position="159"/>
    </location>
</feature>
<evidence type="ECO:0000313" key="2">
    <source>
        <dbReference type="EMBL" id="MFC0842164.1"/>
    </source>
</evidence>
<evidence type="ECO:0000256" key="1">
    <source>
        <dbReference type="SAM" id="SignalP"/>
    </source>
</evidence>
<organism evidence="2 3">
    <name type="scientific">Streptomyces noboritoensis</name>
    <dbReference type="NCBI Taxonomy" id="67337"/>
    <lineage>
        <taxon>Bacteria</taxon>
        <taxon>Bacillati</taxon>
        <taxon>Actinomycetota</taxon>
        <taxon>Actinomycetes</taxon>
        <taxon>Kitasatosporales</taxon>
        <taxon>Streptomycetaceae</taxon>
        <taxon>Streptomyces</taxon>
    </lineage>
</organism>
<protein>
    <recommendedName>
        <fullName evidence="4">Secreted protein</fullName>
    </recommendedName>
</protein>
<dbReference type="Proteomes" id="UP001589887">
    <property type="component" value="Unassembled WGS sequence"/>
</dbReference>
<reference evidence="2 3" key="1">
    <citation type="submission" date="2024-09" db="EMBL/GenBank/DDBJ databases">
        <authorList>
            <person name="Sun Q."/>
            <person name="Mori K."/>
        </authorList>
    </citation>
    <scope>NUCLEOTIDE SEQUENCE [LARGE SCALE GENOMIC DNA]</scope>
    <source>
        <strain evidence="2 3">JCM 4557</strain>
    </source>
</reference>
<dbReference type="RefSeq" id="WP_394316058.1">
    <property type="nucleotide sequence ID" value="NZ_JBHMQV010000001.1"/>
</dbReference>
<evidence type="ECO:0000313" key="3">
    <source>
        <dbReference type="Proteomes" id="UP001589887"/>
    </source>
</evidence>
<feature type="signal peptide" evidence="1">
    <location>
        <begin position="1"/>
        <end position="39"/>
    </location>
</feature>
<proteinExistence type="predicted"/>
<keyword evidence="3" id="KW-1185">Reference proteome</keyword>
<comment type="caution">
    <text evidence="2">The sequence shown here is derived from an EMBL/GenBank/DDBJ whole genome shotgun (WGS) entry which is preliminary data.</text>
</comment>
<name>A0ABV6TAK6_9ACTN</name>
<sequence length="159" mass="16968">MKSLHHLALSHPEWPLRKLTTLVRAGAVATAALASFALAASPAAASGVITETGPVASTYTPFAGCTAQVIAGADNAAREFFGRAAFQLGTSTRGKPCQGWLERRYNGGDWEQVGDKHRWPDTSTAWYYAGSFDAPQSANVRACVGDFLYSNSYSCEGQF</sequence>
<accession>A0ABV6TAK6</accession>
<keyword evidence="1" id="KW-0732">Signal</keyword>